<accession>A0AAV7I212</accession>
<evidence type="ECO:0008006" key="3">
    <source>
        <dbReference type="Google" id="ProtNLM"/>
    </source>
</evidence>
<reference evidence="1 2" key="1">
    <citation type="journal article" date="2021" name="J. Hered.">
        <title>A chromosome-level genome assembly of the parasitoid wasp, Cotesia glomerata (Hymenoptera: Braconidae).</title>
        <authorList>
            <person name="Pinto B.J."/>
            <person name="Weis J.J."/>
            <person name="Gamble T."/>
            <person name="Ode P.J."/>
            <person name="Paul R."/>
            <person name="Zaspel J.M."/>
        </authorList>
    </citation>
    <scope>NUCLEOTIDE SEQUENCE [LARGE SCALE GENOMIC DNA]</scope>
    <source>
        <strain evidence="1">CgM1</strain>
    </source>
</reference>
<gene>
    <name evidence="1" type="ORF">KQX54_006616</name>
</gene>
<proteinExistence type="predicted"/>
<dbReference type="EMBL" id="JAHXZJ010001492">
    <property type="protein sequence ID" value="KAH0552186.1"/>
    <property type="molecule type" value="Genomic_DNA"/>
</dbReference>
<evidence type="ECO:0000313" key="1">
    <source>
        <dbReference type="EMBL" id="KAH0552186.1"/>
    </source>
</evidence>
<dbReference type="AlphaFoldDB" id="A0AAV7I212"/>
<protein>
    <recommendedName>
        <fullName evidence="3">Nose resistant-to-fluoxetine protein N-terminal domain-containing protein</fullName>
    </recommendedName>
</protein>
<sequence>MVVKGDKSAKLKKIEITIENGIANDGFKEKSEGLIQGIIKDLGMYDQRIVVNVTVGNEIIQGQHCMYALDVNINGTKMPVSLILSACIPATCKAEQVTKKIQGLIDMASGFLGGNELQVIGATCSRSDDHHWDLGAVLTA</sequence>
<dbReference type="Proteomes" id="UP000826195">
    <property type="component" value="Unassembled WGS sequence"/>
</dbReference>
<comment type="caution">
    <text evidence="1">The sequence shown here is derived from an EMBL/GenBank/DDBJ whole genome shotgun (WGS) entry which is preliminary data.</text>
</comment>
<keyword evidence="2" id="KW-1185">Reference proteome</keyword>
<evidence type="ECO:0000313" key="2">
    <source>
        <dbReference type="Proteomes" id="UP000826195"/>
    </source>
</evidence>
<name>A0AAV7I212_COTGL</name>
<organism evidence="1 2">
    <name type="scientific">Cotesia glomerata</name>
    <name type="common">Lepidopteran parasitic wasp</name>
    <name type="synonym">Apanteles glomeratus</name>
    <dbReference type="NCBI Taxonomy" id="32391"/>
    <lineage>
        <taxon>Eukaryota</taxon>
        <taxon>Metazoa</taxon>
        <taxon>Ecdysozoa</taxon>
        <taxon>Arthropoda</taxon>
        <taxon>Hexapoda</taxon>
        <taxon>Insecta</taxon>
        <taxon>Pterygota</taxon>
        <taxon>Neoptera</taxon>
        <taxon>Endopterygota</taxon>
        <taxon>Hymenoptera</taxon>
        <taxon>Apocrita</taxon>
        <taxon>Ichneumonoidea</taxon>
        <taxon>Braconidae</taxon>
        <taxon>Microgastrinae</taxon>
        <taxon>Cotesia</taxon>
    </lineage>
</organism>